<organism evidence="1 2">
    <name type="scientific">Stieleria marina</name>
    <dbReference type="NCBI Taxonomy" id="1930275"/>
    <lineage>
        <taxon>Bacteria</taxon>
        <taxon>Pseudomonadati</taxon>
        <taxon>Planctomycetota</taxon>
        <taxon>Planctomycetia</taxon>
        <taxon>Pirellulales</taxon>
        <taxon>Pirellulaceae</taxon>
        <taxon>Stieleria</taxon>
    </lineage>
</organism>
<evidence type="ECO:0000313" key="1">
    <source>
        <dbReference type="EMBL" id="QDT11578.1"/>
    </source>
</evidence>
<proteinExistence type="predicted"/>
<keyword evidence="2" id="KW-1185">Reference proteome</keyword>
<dbReference type="AlphaFoldDB" id="A0A517NWU2"/>
<gene>
    <name evidence="1" type="ORF">K239x_35780</name>
</gene>
<name>A0A517NWU2_9BACT</name>
<evidence type="ECO:0000313" key="2">
    <source>
        <dbReference type="Proteomes" id="UP000319817"/>
    </source>
</evidence>
<protein>
    <submittedName>
        <fullName evidence="1">Uncharacterized protein</fullName>
    </submittedName>
</protein>
<dbReference type="EMBL" id="CP036526">
    <property type="protein sequence ID" value="QDT11578.1"/>
    <property type="molecule type" value="Genomic_DNA"/>
</dbReference>
<sequence>MMILSMDLGKFNSACCLENAFAVSAMPESPSFL</sequence>
<dbReference type="Proteomes" id="UP000319817">
    <property type="component" value="Chromosome"/>
</dbReference>
<accession>A0A517NWU2</accession>
<reference evidence="1 2" key="1">
    <citation type="submission" date="2019-02" db="EMBL/GenBank/DDBJ databases">
        <title>Deep-cultivation of Planctomycetes and their phenomic and genomic characterization uncovers novel biology.</title>
        <authorList>
            <person name="Wiegand S."/>
            <person name="Jogler M."/>
            <person name="Boedeker C."/>
            <person name="Pinto D."/>
            <person name="Vollmers J."/>
            <person name="Rivas-Marin E."/>
            <person name="Kohn T."/>
            <person name="Peeters S.H."/>
            <person name="Heuer A."/>
            <person name="Rast P."/>
            <person name="Oberbeckmann S."/>
            <person name="Bunk B."/>
            <person name="Jeske O."/>
            <person name="Meyerdierks A."/>
            <person name="Storesund J.E."/>
            <person name="Kallscheuer N."/>
            <person name="Luecker S."/>
            <person name="Lage O.M."/>
            <person name="Pohl T."/>
            <person name="Merkel B.J."/>
            <person name="Hornburger P."/>
            <person name="Mueller R.-W."/>
            <person name="Bruemmer F."/>
            <person name="Labrenz M."/>
            <person name="Spormann A.M."/>
            <person name="Op den Camp H."/>
            <person name="Overmann J."/>
            <person name="Amann R."/>
            <person name="Jetten M.S.M."/>
            <person name="Mascher T."/>
            <person name="Medema M.H."/>
            <person name="Devos D.P."/>
            <person name="Kaster A.-K."/>
            <person name="Ovreas L."/>
            <person name="Rohde M."/>
            <person name="Galperin M.Y."/>
            <person name="Jogler C."/>
        </authorList>
    </citation>
    <scope>NUCLEOTIDE SEQUENCE [LARGE SCALE GENOMIC DNA]</scope>
    <source>
        <strain evidence="1 2">K23_9</strain>
    </source>
</reference>